<feature type="transmembrane region" description="Helical" evidence="1">
    <location>
        <begin position="33"/>
        <end position="54"/>
    </location>
</feature>
<keyword evidence="3" id="KW-1185">Reference proteome</keyword>
<dbReference type="EMBL" id="JBCLSH010000017">
    <property type="protein sequence ID" value="MEY8443786.1"/>
    <property type="molecule type" value="Genomic_DNA"/>
</dbReference>
<evidence type="ECO:0000313" key="3">
    <source>
        <dbReference type="Proteomes" id="UP001565283"/>
    </source>
</evidence>
<reference evidence="2 3" key="1">
    <citation type="submission" date="2024-03" db="EMBL/GenBank/DDBJ databases">
        <title>Mouse gut bacterial collection (mGBC) of GemPharmatech.</title>
        <authorList>
            <person name="He Y."/>
            <person name="Dong L."/>
            <person name="Wu D."/>
            <person name="Gao X."/>
            <person name="Lin Z."/>
        </authorList>
    </citation>
    <scope>NUCLEOTIDE SEQUENCE [LARGE SCALE GENOMIC DNA]</scope>
    <source>
        <strain evidence="2 3">61-15</strain>
    </source>
</reference>
<evidence type="ECO:0000256" key="1">
    <source>
        <dbReference type="SAM" id="Phobius"/>
    </source>
</evidence>
<protein>
    <submittedName>
        <fullName evidence="2">Uncharacterized protein</fullName>
    </submittedName>
</protein>
<dbReference type="RefSeq" id="WP_251712652.1">
    <property type="nucleotide sequence ID" value="NZ_CALPDE010000008.1"/>
</dbReference>
<keyword evidence="1" id="KW-1133">Transmembrane helix</keyword>
<proteinExistence type="predicted"/>
<accession>A0ABV4D2K8</accession>
<organism evidence="2 3">
    <name type="scientific">Lactococcus ileimucosae</name>
    <dbReference type="NCBI Taxonomy" id="2941329"/>
    <lineage>
        <taxon>Bacteria</taxon>
        <taxon>Bacillati</taxon>
        <taxon>Bacillota</taxon>
        <taxon>Bacilli</taxon>
        <taxon>Lactobacillales</taxon>
        <taxon>Streptococcaceae</taxon>
        <taxon>Lactococcus</taxon>
    </lineage>
</organism>
<comment type="caution">
    <text evidence="2">The sequence shown here is derived from an EMBL/GenBank/DDBJ whole genome shotgun (WGS) entry which is preliminary data.</text>
</comment>
<keyword evidence="1" id="KW-0472">Membrane</keyword>
<keyword evidence="1" id="KW-0812">Transmembrane</keyword>
<sequence>MTRKNELLDKDIEERIDKARLEQHEPEVNRRPIFYTIIVVLVTLAVVLSLLRYLR</sequence>
<gene>
    <name evidence="2" type="ORF">AALA52_05970</name>
</gene>
<evidence type="ECO:0000313" key="2">
    <source>
        <dbReference type="EMBL" id="MEY8443786.1"/>
    </source>
</evidence>
<dbReference type="Proteomes" id="UP001565283">
    <property type="component" value="Unassembled WGS sequence"/>
</dbReference>
<name>A0ABV4D2K8_9LACT</name>